<evidence type="ECO:0000313" key="8">
    <source>
        <dbReference type="Proteomes" id="UP000013827"/>
    </source>
</evidence>
<reference evidence="8" key="1">
    <citation type="journal article" date="2013" name="Nature">
        <title>Pan genome of the phytoplankton Emiliania underpins its global distribution.</title>
        <authorList>
            <person name="Read B.A."/>
            <person name="Kegel J."/>
            <person name="Klute M.J."/>
            <person name="Kuo A."/>
            <person name="Lefebvre S.C."/>
            <person name="Maumus F."/>
            <person name="Mayer C."/>
            <person name="Miller J."/>
            <person name="Monier A."/>
            <person name="Salamov A."/>
            <person name="Young J."/>
            <person name="Aguilar M."/>
            <person name="Claverie J.M."/>
            <person name="Frickenhaus S."/>
            <person name="Gonzalez K."/>
            <person name="Herman E.K."/>
            <person name="Lin Y.C."/>
            <person name="Napier J."/>
            <person name="Ogata H."/>
            <person name="Sarno A.F."/>
            <person name="Shmutz J."/>
            <person name="Schroeder D."/>
            <person name="de Vargas C."/>
            <person name="Verret F."/>
            <person name="von Dassow P."/>
            <person name="Valentin K."/>
            <person name="Van de Peer Y."/>
            <person name="Wheeler G."/>
            <person name="Dacks J.B."/>
            <person name="Delwiche C.F."/>
            <person name="Dyhrman S.T."/>
            <person name="Glockner G."/>
            <person name="John U."/>
            <person name="Richards T."/>
            <person name="Worden A.Z."/>
            <person name="Zhang X."/>
            <person name="Grigoriev I.V."/>
            <person name="Allen A.E."/>
            <person name="Bidle K."/>
            <person name="Borodovsky M."/>
            <person name="Bowler C."/>
            <person name="Brownlee C."/>
            <person name="Cock J.M."/>
            <person name="Elias M."/>
            <person name="Gladyshev V.N."/>
            <person name="Groth M."/>
            <person name="Guda C."/>
            <person name="Hadaegh A."/>
            <person name="Iglesias-Rodriguez M.D."/>
            <person name="Jenkins J."/>
            <person name="Jones B.M."/>
            <person name="Lawson T."/>
            <person name="Leese F."/>
            <person name="Lindquist E."/>
            <person name="Lobanov A."/>
            <person name="Lomsadze A."/>
            <person name="Malik S.B."/>
            <person name="Marsh M.E."/>
            <person name="Mackinder L."/>
            <person name="Mock T."/>
            <person name="Mueller-Roeber B."/>
            <person name="Pagarete A."/>
            <person name="Parker M."/>
            <person name="Probert I."/>
            <person name="Quesneville H."/>
            <person name="Raines C."/>
            <person name="Rensing S.A."/>
            <person name="Riano-Pachon D.M."/>
            <person name="Richier S."/>
            <person name="Rokitta S."/>
            <person name="Shiraiwa Y."/>
            <person name="Soanes D.M."/>
            <person name="van der Giezen M."/>
            <person name="Wahlund T.M."/>
            <person name="Williams B."/>
            <person name="Wilson W."/>
            <person name="Wolfe G."/>
            <person name="Wurch L.L."/>
        </authorList>
    </citation>
    <scope>NUCLEOTIDE SEQUENCE</scope>
</reference>
<evidence type="ECO:0000256" key="5">
    <source>
        <dbReference type="ARBA" id="ARBA00023136"/>
    </source>
</evidence>
<evidence type="ECO:0000256" key="6">
    <source>
        <dbReference type="RuleBase" id="RU363053"/>
    </source>
</evidence>
<dbReference type="GO" id="GO:0016020">
    <property type="term" value="C:membrane"/>
    <property type="evidence" value="ECO:0007669"/>
    <property type="project" value="UniProtKB-SubCell"/>
</dbReference>
<feature type="transmembrane region" description="Helical" evidence="6">
    <location>
        <begin position="173"/>
        <end position="194"/>
    </location>
</feature>
<comment type="similarity">
    <text evidence="2 6">Belongs to the peroxisomal membrane protein PXMP2/4 family.</text>
</comment>
<evidence type="ECO:0000256" key="2">
    <source>
        <dbReference type="ARBA" id="ARBA00006824"/>
    </source>
</evidence>
<dbReference type="EnsemblProtists" id="EOD39557">
    <property type="protein sequence ID" value="EOD39557"/>
    <property type="gene ID" value="EMIHUDRAFT_351457"/>
</dbReference>
<dbReference type="KEGG" id="ehx:EMIHUDRAFT_351457"/>
<dbReference type="GO" id="GO:0015267">
    <property type="term" value="F:channel activity"/>
    <property type="evidence" value="ECO:0007669"/>
    <property type="project" value="TreeGrafter"/>
</dbReference>
<dbReference type="STRING" id="2903.R1DWP9"/>
<dbReference type="HOGENOM" id="CLU_1067240_0_0_1"/>
<keyword evidence="3 6" id="KW-0812">Transmembrane</keyword>
<sequence length="261" mass="27883">MAGTDSDTASRAGAALQMAIYDDARQRSARAPRRWPAASKWVLASAAAAALVQCDLGGLLAAYNSALHDWPFSTKALSTGITYVLSDLTAQALERRAVASSSGGSRQGITLSAAGSESKLRVGRALRFGAVGLLWVGPLLAGWFQLMEHFVPGRSAGAVTRKLILDQLVQGPFMIGTMYLLTGVSGGLATGRGFGRSLRQARRTAEQQLAPTWVRSVFVWAPVQALQQLFVPLQHRVLVANGVSYFWDTYLANKMGGEDES</sequence>
<evidence type="ECO:0000313" key="7">
    <source>
        <dbReference type="EnsemblProtists" id="EOD39557"/>
    </source>
</evidence>
<reference evidence="7" key="2">
    <citation type="submission" date="2024-10" db="UniProtKB">
        <authorList>
            <consortium name="EnsemblProtists"/>
        </authorList>
    </citation>
    <scope>IDENTIFICATION</scope>
</reference>
<dbReference type="GO" id="GO:0005739">
    <property type="term" value="C:mitochondrion"/>
    <property type="evidence" value="ECO:0007669"/>
    <property type="project" value="TreeGrafter"/>
</dbReference>
<dbReference type="AlphaFoldDB" id="A0A0D3KUX2"/>
<dbReference type="eggNOG" id="KOG1944">
    <property type="taxonomic scope" value="Eukaryota"/>
</dbReference>
<evidence type="ECO:0000256" key="1">
    <source>
        <dbReference type="ARBA" id="ARBA00004141"/>
    </source>
</evidence>
<dbReference type="Proteomes" id="UP000013827">
    <property type="component" value="Unassembled WGS sequence"/>
</dbReference>
<keyword evidence="4 6" id="KW-1133">Transmembrane helix</keyword>
<dbReference type="PaxDb" id="2903-EOD39557"/>
<dbReference type="PANTHER" id="PTHR11266">
    <property type="entry name" value="PEROXISOMAL MEMBRANE PROTEIN 2, PXMP2 MPV17"/>
    <property type="match status" value="1"/>
</dbReference>
<dbReference type="PANTHER" id="PTHR11266:SF17">
    <property type="entry name" value="PROTEIN MPV17"/>
    <property type="match status" value="1"/>
</dbReference>
<keyword evidence="5 6" id="KW-0472">Membrane</keyword>
<dbReference type="GO" id="GO:1901858">
    <property type="term" value="P:regulation of mitochondrial DNA metabolic process"/>
    <property type="evidence" value="ECO:0007669"/>
    <property type="project" value="TreeGrafter"/>
</dbReference>
<accession>A0A0D3KUX2</accession>
<dbReference type="InterPro" id="IPR007248">
    <property type="entry name" value="Mpv17_PMP22"/>
</dbReference>
<dbReference type="GeneID" id="17284828"/>
<name>A0A0D3KUX2_EMIH1</name>
<evidence type="ECO:0000256" key="3">
    <source>
        <dbReference type="ARBA" id="ARBA00022692"/>
    </source>
</evidence>
<feature type="transmembrane region" description="Helical" evidence="6">
    <location>
        <begin position="125"/>
        <end position="144"/>
    </location>
</feature>
<keyword evidence="8" id="KW-1185">Reference proteome</keyword>
<dbReference type="Pfam" id="PF04117">
    <property type="entry name" value="Mpv17_PMP22"/>
    <property type="match status" value="1"/>
</dbReference>
<proteinExistence type="inferred from homology"/>
<comment type="subcellular location">
    <subcellularLocation>
        <location evidence="1">Membrane</location>
        <topology evidence="1">Multi-pass membrane protein</topology>
    </subcellularLocation>
</comment>
<evidence type="ECO:0000256" key="4">
    <source>
        <dbReference type="ARBA" id="ARBA00022989"/>
    </source>
</evidence>
<dbReference type="RefSeq" id="XP_005791986.1">
    <property type="nucleotide sequence ID" value="XM_005791929.1"/>
</dbReference>
<protein>
    <submittedName>
        <fullName evidence="7">Uncharacterized protein</fullName>
    </submittedName>
</protein>
<dbReference type="OMA" id="YVNINYV"/>
<organism evidence="7 8">
    <name type="scientific">Emiliania huxleyi (strain CCMP1516)</name>
    <dbReference type="NCBI Taxonomy" id="280463"/>
    <lineage>
        <taxon>Eukaryota</taxon>
        <taxon>Haptista</taxon>
        <taxon>Haptophyta</taxon>
        <taxon>Prymnesiophyceae</taxon>
        <taxon>Isochrysidales</taxon>
        <taxon>Noelaerhabdaceae</taxon>
        <taxon>Emiliania</taxon>
    </lineage>
</organism>